<evidence type="ECO:0000313" key="4">
    <source>
        <dbReference type="Proteomes" id="UP000663873"/>
    </source>
</evidence>
<feature type="non-terminal residue" evidence="2">
    <location>
        <position position="54"/>
    </location>
</feature>
<proteinExistence type="predicted"/>
<dbReference type="EMBL" id="CAJOBP010101621">
    <property type="protein sequence ID" value="CAF4977845.1"/>
    <property type="molecule type" value="Genomic_DNA"/>
</dbReference>
<name>A0A821VTF3_9BILA</name>
<protein>
    <submittedName>
        <fullName evidence="2">Uncharacterized protein</fullName>
    </submittedName>
</protein>
<dbReference type="EMBL" id="CAJOBP010080418">
    <property type="protein sequence ID" value="CAF4912914.1"/>
    <property type="molecule type" value="Genomic_DNA"/>
</dbReference>
<sequence length="54" mass="6378">LNLSVPYQLSNDNRRVSNRRRALEKNSSFDTYEKLPRKKTTSERSNDPTTELNH</sequence>
<feature type="non-terminal residue" evidence="2">
    <location>
        <position position="1"/>
    </location>
</feature>
<evidence type="ECO:0000313" key="2">
    <source>
        <dbReference type="EMBL" id="CAF4912914.1"/>
    </source>
</evidence>
<evidence type="ECO:0000256" key="1">
    <source>
        <dbReference type="SAM" id="MobiDB-lite"/>
    </source>
</evidence>
<dbReference type="AlphaFoldDB" id="A0A821VTF3"/>
<accession>A0A821VTF3</accession>
<comment type="caution">
    <text evidence="2">The sequence shown here is derived from an EMBL/GenBank/DDBJ whole genome shotgun (WGS) entry which is preliminary data.</text>
</comment>
<feature type="region of interest" description="Disordered" evidence="1">
    <location>
        <begin position="1"/>
        <end position="54"/>
    </location>
</feature>
<reference evidence="2" key="1">
    <citation type="submission" date="2021-02" db="EMBL/GenBank/DDBJ databases">
        <authorList>
            <person name="Nowell W R."/>
        </authorList>
    </citation>
    <scope>NUCLEOTIDE SEQUENCE</scope>
</reference>
<organism evidence="2 4">
    <name type="scientific">Rotaria socialis</name>
    <dbReference type="NCBI Taxonomy" id="392032"/>
    <lineage>
        <taxon>Eukaryota</taxon>
        <taxon>Metazoa</taxon>
        <taxon>Spiralia</taxon>
        <taxon>Gnathifera</taxon>
        <taxon>Rotifera</taxon>
        <taxon>Eurotatoria</taxon>
        <taxon>Bdelloidea</taxon>
        <taxon>Philodinida</taxon>
        <taxon>Philodinidae</taxon>
        <taxon>Rotaria</taxon>
    </lineage>
</organism>
<evidence type="ECO:0000313" key="3">
    <source>
        <dbReference type="EMBL" id="CAF4977845.1"/>
    </source>
</evidence>
<keyword evidence="4" id="KW-1185">Reference proteome</keyword>
<gene>
    <name evidence="2" type="ORF">UJA718_LOCUS46047</name>
    <name evidence="3" type="ORF">UJA718_LOCUS49135</name>
</gene>
<dbReference type="Proteomes" id="UP000663873">
    <property type="component" value="Unassembled WGS sequence"/>
</dbReference>
<feature type="compositionally biased region" description="Basic and acidic residues" evidence="1">
    <location>
        <begin position="31"/>
        <end position="46"/>
    </location>
</feature>